<keyword evidence="4" id="KW-1185">Reference proteome</keyword>
<organism evidence="3 4">
    <name type="scientific">Ranatra chinensis</name>
    <dbReference type="NCBI Taxonomy" id="642074"/>
    <lineage>
        <taxon>Eukaryota</taxon>
        <taxon>Metazoa</taxon>
        <taxon>Ecdysozoa</taxon>
        <taxon>Arthropoda</taxon>
        <taxon>Hexapoda</taxon>
        <taxon>Insecta</taxon>
        <taxon>Pterygota</taxon>
        <taxon>Neoptera</taxon>
        <taxon>Paraneoptera</taxon>
        <taxon>Hemiptera</taxon>
        <taxon>Heteroptera</taxon>
        <taxon>Panheteroptera</taxon>
        <taxon>Nepomorpha</taxon>
        <taxon>Nepidae</taxon>
        <taxon>Ranatrinae</taxon>
        <taxon>Ranatra</taxon>
    </lineage>
</organism>
<accession>A0ABD0YI68</accession>
<dbReference type="SUPFAM" id="SSF56112">
    <property type="entry name" value="Protein kinase-like (PK-like)"/>
    <property type="match status" value="1"/>
</dbReference>
<evidence type="ECO:0000256" key="1">
    <source>
        <dbReference type="ARBA" id="ARBA00009670"/>
    </source>
</evidence>
<dbReference type="InterPro" id="IPR011009">
    <property type="entry name" value="Kinase-like_dom_sf"/>
</dbReference>
<sequence length="473" mass="53981">NYFRSSYVCATVSADYYWSLWGLQEEDAEYIDALPGIHLRSANRILNGCLKNGGLYIKLGQGLVVLDHILPKEYIQTLRTLQDKCLTRKKGEVFQLFIEDFGRPLDEIFEYFDEEPIAAASLAQVFKARTKDGQEVAVKAQYIDLQDRFVGDVTTVKILLTVAGWLFPDFDFVWVLNELRGTLEKELNFLNEGKNSEHCAEDLAHMPYVYVPKVLWEVSSKRVLTTEFIDGIKISNGDALKDAGFSLADIDMKLFKAFSEQIFHTGFVHADPHAGNILIRKGKDKKAQLVILDHGLYEEVPKNVRESLRDLWKSIVLNDHASMKKHSMELGVQESDYRLFCIAIGQRYIRSQNKSDWDADAIRTIMAPRGGKIVLKNLTDEERTRLQVEIIALRNRSLQVFKSIPGKLMLVTSFPFRNINTIRSIAHGHGDPVDRYKVMARCATQGAFAAKKNSIAARISGWKGRIHFEFRLW</sequence>
<gene>
    <name evidence="3" type="ORF">AAG570_012226</name>
</gene>
<dbReference type="Pfam" id="PF03109">
    <property type="entry name" value="ABC1"/>
    <property type="match status" value="1"/>
</dbReference>
<evidence type="ECO:0000313" key="4">
    <source>
        <dbReference type="Proteomes" id="UP001558652"/>
    </source>
</evidence>
<dbReference type="Proteomes" id="UP001558652">
    <property type="component" value="Unassembled WGS sequence"/>
</dbReference>
<comment type="similarity">
    <text evidence="1">Belongs to the protein kinase superfamily. ADCK protein kinase family.</text>
</comment>
<protein>
    <recommendedName>
        <fullName evidence="2">ABC1 atypical kinase-like domain-containing protein</fullName>
    </recommendedName>
</protein>
<dbReference type="InterPro" id="IPR051130">
    <property type="entry name" value="Mito_struct-func_regulator"/>
</dbReference>
<dbReference type="PANTHER" id="PTHR43173">
    <property type="entry name" value="ABC1 FAMILY PROTEIN"/>
    <property type="match status" value="1"/>
</dbReference>
<dbReference type="InterPro" id="IPR004147">
    <property type="entry name" value="ABC1_dom"/>
</dbReference>
<feature type="domain" description="ABC1 atypical kinase-like" evidence="2">
    <location>
        <begin position="81"/>
        <end position="326"/>
    </location>
</feature>
<name>A0ABD0YI68_9HEMI</name>
<dbReference type="InterPro" id="IPR045307">
    <property type="entry name" value="ADCK1_dom"/>
</dbReference>
<dbReference type="PANTHER" id="PTHR43173:SF28">
    <property type="entry name" value="AARF DOMAIN CONTAINING KINASE 5"/>
    <property type="match status" value="1"/>
</dbReference>
<feature type="non-terminal residue" evidence="3">
    <location>
        <position position="1"/>
    </location>
</feature>
<reference evidence="3 4" key="1">
    <citation type="submission" date="2024-07" db="EMBL/GenBank/DDBJ databases">
        <title>Chromosome-level genome assembly of the water stick insect Ranatra chinensis (Heteroptera: Nepidae).</title>
        <authorList>
            <person name="Liu X."/>
        </authorList>
    </citation>
    <scope>NUCLEOTIDE SEQUENCE [LARGE SCALE GENOMIC DNA]</scope>
    <source>
        <strain evidence="3">Cailab_2021Rc</strain>
        <tissue evidence="3">Muscle</tissue>
    </source>
</reference>
<comment type="caution">
    <text evidence="3">The sequence shown here is derived from an EMBL/GenBank/DDBJ whole genome shotgun (WGS) entry which is preliminary data.</text>
</comment>
<proteinExistence type="inferred from homology"/>
<dbReference type="EMBL" id="JBFDAA010000007">
    <property type="protein sequence ID" value="KAL1130985.1"/>
    <property type="molecule type" value="Genomic_DNA"/>
</dbReference>
<dbReference type="AlphaFoldDB" id="A0ABD0YI68"/>
<evidence type="ECO:0000313" key="3">
    <source>
        <dbReference type="EMBL" id="KAL1130985.1"/>
    </source>
</evidence>
<dbReference type="CDD" id="cd13969">
    <property type="entry name" value="ADCK1-like"/>
    <property type="match status" value="1"/>
</dbReference>
<evidence type="ECO:0000259" key="2">
    <source>
        <dbReference type="Pfam" id="PF03109"/>
    </source>
</evidence>